<dbReference type="Gene3D" id="1.10.10.60">
    <property type="entry name" value="Homeodomain-like"/>
    <property type="match status" value="1"/>
</dbReference>
<evidence type="ECO:0000313" key="8">
    <source>
        <dbReference type="Proteomes" id="UP000007136"/>
    </source>
</evidence>
<dbReference type="GO" id="GO:0000976">
    <property type="term" value="F:transcription cis-regulatory region binding"/>
    <property type="evidence" value="ECO:0007669"/>
    <property type="project" value="TreeGrafter"/>
</dbReference>
<dbReference type="CDD" id="cd00093">
    <property type="entry name" value="HTH_XRE"/>
    <property type="match status" value="1"/>
</dbReference>
<dbReference type="EMBL" id="CP001029">
    <property type="protein sequence ID" value="ACB81949.1"/>
    <property type="molecule type" value="Genomic_DNA"/>
</dbReference>
<evidence type="ECO:0000256" key="5">
    <source>
        <dbReference type="SAM" id="MobiDB-lite"/>
    </source>
</evidence>
<name>B1Z9I5_METPB</name>
<dbReference type="PANTHER" id="PTHR30055:SF148">
    <property type="entry name" value="TETR-FAMILY TRANSCRIPTIONAL REGULATOR"/>
    <property type="match status" value="1"/>
</dbReference>
<evidence type="ECO:0000256" key="3">
    <source>
        <dbReference type="ARBA" id="ARBA00023163"/>
    </source>
</evidence>
<dbReference type="InterPro" id="IPR011075">
    <property type="entry name" value="TetR_C"/>
</dbReference>
<feature type="DNA-binding region" description="H-T-H motif" evidence="4">
    <location>
        <begin position="41"/>
        <end position="60"/>
    </location>
</feature>
<dbReference type="Pfam" id="PF16859">
    <property type="entry name" value="TetR_C_11"/>
    <property type="match status" value="1"/>
</dbReference>
<dbReference type="InterPro" id="IPR050109">
    <property type="entry name" value="HTH-type_TetR-like_transc_reg"/>
</dbReference>
<dbReference type="KEGG" id="mpo:Mpop_3818"/>
<dbReference type="Gene3D" id="1.10.357.10">
    <property type="entry name" value="Tetracycline Repressor, domain 2"/>
    <property type="match status" value="1"/>
</dbReference>
<evidence type="ECO:0000313" key="7">
    <source>
        <dbReference type="EMBL" id="ACB81949.1"/>
    </source>
</evidence>
<dbReference type="HOGENOM" id="CLU_069356_25_6_5"/>
<dbReference type="eggNOG" id="COG1309">
    <property type="taxonomic scope" value="Bacteria"/>
</dbReference>
<dbReference type="SUPFAM" id="SSF48498">
    <property type="entry name" value="Tetracyclin repressor-like, C-terminal domain"/>
    <property type="match status" value="1"/>
</dbReference>
<dbReference type="GO" id="GO:0003700">
    <property type="term" value="F:DNA-binding transcription factor activity"/>
    <property type="evidence" value="ECO:0007669"/>
    <property type="project" value="TreeGrafter"/>
</dbReference>
<dbReference type="OrthoDB" id="9816431at2"/>
<evidence type="ECO:0000256" key="4">
    <source>
        <dbReference type="PROSITE-ProRule" id="PRU00335"/>
    </source>
</evidence>
<dbReference type="InterPro" id="IPR001647">
    <property type="entry name" value="HTH_TetR"/>
</dbReference>
<dbReference type="RefSeq" id="WP_012455654.1">
    <property type="nucleotide sequence ID" value="NC_010725.1"/>
</dbReference>
<dbReference type="InterPro" id="IPR001387">
    <property type="entry name" value="Cro/C1-type_HTH"/>
</dbReference>
<reference evidence="7" key="1">
    <citation type="submission" date="2008-04" db="EMBL/GenBank/DDBJ databases">
        <title>Complete sequence of chromosome of Methylobacterium populi BJ001.</title>
        <authorList>
            <consortium name="US DOE Joint Genome Institute"/>
            <person name="Copeland A."/>
            <person name="Lucas S."/>
            <person name="Lapidus A."/>
            <person name="Glavina del Rio T."/>
            <person name="Dalin E."/>
            <person name="Tice H."/>
            <person name="Bruce D."/>
            <person name="Goodwin L."/>
            <person name="Pitluck S."/>
            <person name="Chertkov O."/>
            <person name="Brettin T."/>
            <person name="Detter J.C."/>
            <person name="Han C."/>
            <person name="Kuske C.R."/>
            <person name="Schmutz J."/>
            <person name="Larimer F."/>
            <person name="Land M."/>
            <person name="Hauser L."/>
            <person name="Kyrpides N."/>
            <person name="Mikhailova N."/>
            <person name="Marx C."/>
            <person name="Richardson P."/>
        </authorList>
    </citation>
    <scope>NUCLEOTIDE SEQUENCE [LARGE SCALE GENOMIC DNA]</scope>
    <source>
        <strain evidence="7">BJ001</strain>
    </source>
</reference>
<keyword evidence="3" id="KW-0804">Transcription</keyword>
<dbReference type="InterPro" id="IPR036271">
    <property type="entry name" value="Tet_transcr_reg_TetR-rel_C_sf"/>
</dbReference>
<feature type="region of interest" description="Disordered" evidence="5">
    <location>
        <begin position="1"/>
        <end position="23"/>
    </location>
</feature>
<keyword evidence="2 4" id="KW-0238">DNA-binding</keyword>
<dbReference type="AlphaFoldDB" id="B1Z9I5"/>
<dbReference type="STRING" id="441620.Mpop_3818"/>
<dbReference type="SUPFAM" id="SSF46689">
    <property type="entry name" value="Homeodomain-like"/>
    <property type="match status" value="1"/>
</dbReference>
<dbReference type="PANTHER" id="PTHR30055">
    <property type="entry name" value="HTH-TYPE TRANSCRIPTIONAL REGULATOR RUTR"/>
    <property type="match status" value="1"/>
</dbReference>
<organism evidence="7 8">
    <name type="scientific">Methylorubrum populi (strain ATCC BAA-705 / NCIMB 13946 / BJ001)</name>
    <name type="common">Methylobacterium populi</name>
    <dbReference type="NCBI Taxonomy" id="441620"/>
    <lineage>
        <taxon>Bacteria</taxon>
        <taxon>Pseudomonadati</taxon>
        <taxon>Pseudomonadota</taxon>
        <taxon>Alphaproteobacteria</taxon>
        <taxon>Hyphomicrobiales</taxon>
        <taxon>Methylobacteriaceae</taxon>
        <taxon>Methylorubrum</taxon>
    </lineage>
</organism>
<evidence type="ECO:0000259" key="6">
    <source>
        <dbReference type="PROSITE" id="PS50977"/>
    </source>
</evidence>
<dbReference type="Pfam" id="PF00440">
    <property type="entry name" value="TetR_N"/>
    <property type="match status" value="1"/>
</dbReference>
<proteinExistence type="predicted"/>
<gene>
    <name evidence="7" type="ordered locus">Mpop_3818</name>
</gene>
<dbReference type="InterPro" id="IPR009057">
    <property type="entry name" value="Homeodomain-like_sf"/>
</dbReference>
<sequence>MPNHNDREARSPGRPRSEASRRSVLEATQALLETTSIRNLTIEAIAQKAGVGKTTIYRWWSSKTAIVIEVFMNLAALDAPAKDAESASLALSDQISRLITHYRGETGRIAAGILAEGQFDPEIITEFRRRFFVNRRAEVRAVVDKGIERGEFTLEADADTVIDMIYGAIYFRLLIGHSALDAEFAASLPAMALRVLGKQEAITRHSVGAVPS</sequence>
<dbReference type="PRINTS" id="PR00455">
    <property type="entry name" value="HTHTETR"/>
</dbReference>
<dbReference type="Proteomes" id="UP000007136">
    <property type="component" value="Chromosome"/>
</dbReference>
<keyword evidence="1" id="KW-0805">Transcription regulation</keyword>
<dbReference type="PROSITE" id="PS50977">
    <property type="entry name" value="HTH_TETR_2"/>
    <property type="match status" value="1"/>
</dbReference>
<evidence type="ECO:0000256" key="1">
    <source>
        <dbReference type="ARBA" id="ARBA00023015"/>
    </source>
</evidence>
<evidence type="ECO:0000256" key="2">
    <source>
        <dbReference type="ARBA" id="ARBA00023125"/>
    </source>
</evidence>
<feature type="domain" description="HTH tetR-type" evidence="6">
    <location>
        <begin position="18"/>
        <end position="78"/>
    </location>
</feature>
<accession>B1Z9I5</accession>
<protein>
    <submittedName>
        <fullName evidence="7">Transcriptional regulator, TetR family</fullName>
    </submittedName>
</protein>